<name>A0A392SAH6_9FABA</name>
<organism evidence="1 2">
    <name type="scientific">Trifolium medium</name>
    <dbReference type="NCBI Taxonomy" id="97028"/>
    <lineage>
        <taxon>Eukaryota</taxon>
        <taxon>Viridiplantae</taxon>
        <taxon>Streptophyta</taxon>
        <taxon>Embryophyta</taxon>
        <taxon>Tracheophyta</taxon>
        <taxon>Spermatophyta</taxon>
        <taxon>Magnoliopsida</taxon>
        <taxon>eudicotyledons</taxon>
        <taxon>Gunneridae</taxon>
        <taxon>Pentapetalae</taxon>
        <taxon>rosids</taxon>
        <taxon>fabids</taxon>
        <taxon>Fabales</taxon>
        <taxon>Fabaceae</taxon>
        <taxon>Papilionoideae</taxon>
        <taxon>50 kb inversion clade</taxon>
        <taxon>NPAAA clade</taxon>
        <taxon>Hologalegina</taxon>
        <taxon>IRL clade</taxon>
        <taxon>Trifolieae</taxon>
        <taxon>Trifolium</taxon>
    </lineage>
</organism>
<protein>
    <submittedName>
        <fullName evidence="1">Uncharacterized protein</fullName>
    </submittedName>
</protein>
<evidence type="ECO:0000313" key="1">
    <source>
        <dbReference type="EMBL" id="MCI45194.1"/>
    </source>
</evidence>
<comment type="caution">
    <text evidence="1">The sequence shown here is derived from an EMBL/GenBank/DDBJ whole genome shotgun (WGS) entry which is preliminary data.</text>
</comment>
<accession>A0A392SAH6</accession>
<sequence length="65" mass="6257">SAGVAVSGGGSARTRRFCVVLCCGGEIQWSGLVGGVLAAVLPLLVASSGQGVFSGGGFGSAVMVW</sequence>
<reference evidence="1 2" key="1">
    <citation type="journal article" date="2018" name="Front. Plant Sci.">
        <title>Red Clover (Trifolium pratense) and Zigzag Clover (T. medium) - A Picture of Genomic Similarities and Differences.</title>
        <authorList>
            <person name="Dluhosova J."/>
            <person name="Istvanek J."/>
            <person name="Nedelnik J."/>
            <person name="Repkova J."/>
        </authorList>
    </citation>
    <scope>NUCLEOTIDE SEQUENCE [LARGE SCALE GENOMIC DNA]</scope>
    <source>
        <strain evidence="2">cv. 10/8</strain>
        <tissue evidence="1">Leaf</tissue>
    </source>
</reference>
<dbReference type="EMBL" id="LXQA010340683">
    <property type="protein sequence ID" value="MCI45194.1"/>
    <property type="molecule type" value="Genomic_DNA"/>
</dbReference>
<dbReference type="AlphaFoldDB" id="A0A392SAH6"/>
<keyword evidence="2" id="KW-1185">Reference proteome</keyword>
<evidence type="ECO:0000313" key="2">
    <source>
        <dbReference type="Proteomes" id="UP000265520"/>
    </source>
</evidence>
<feature type="non-terminal residue" evidence="1">
    <location>
        <position position="1"/>
    </location>
</feature>
<proteinExistence type="predicted"/>
<dbReference type="Proteomes" id="UP000265520">
    <property type="component" value="Unassembled WGS sequence"/>
</dbReference>